<sequence>MNLLGLGAPGATIHAGLADENDLVESDSGWPRGLAPGALLQLWADRDSYIGVRDHGRGKPRVGHSCVFLGYGDGKNRIRIADQVGTRRTVIYPLSDCELAIGVNPGRAVVFHSGTGYRL</sequence>
<dbReference type="Proteomes" id="UP000622166">
    <property type="component" value="Unassembled WGS sequence"/>
</dbReference>
<reference evidence="1" key="1">
    <citation type="journal article" date="2014" name="Int. J. Syst. Evol. Microbiol.">
        <title>Complete genome sequence of Corynebacterium casei LMG S-19264T (=DSM 44701T), isolated from a smear-ripened cheese.</title>
        <authorList>
            <consortium name="US DOE Joint Genome Institute (JGI-PGF)"/>
            <person name="Walter F."/>
            <person name="Albersmeier A."/>
            <person name="Kalinowski J."/>
            <person name="Ruckert C."/>
        </authorList>
    </citation>
    <scope>NUCLEOTIDE SEQUENCE</scope>
    <source>
        <strain evidence="1">JCM 4815</strain>
    </source>
</reference>
<evidence type="ECO:0000313" key="1">
    <source>
        <dbReference type="EMBL" id="GGZ41443.1"/>
    </source>
</evidence>
<reference evidence="1" key="2">
    <citation type="submission" date="2020-09" db="EMBL/GenBank/DDBJ databases">
        <authorList>
            <person name="Sun Q."/>
            <person name="Ohkuma M."/>
        </authorList>
    </citation>
    <scope>NUCLEOTIDE SEQUENCE</scope>
    <source>
        <strain evidence="1">JCM 4815</strain>
    </source>
</reference>
<evidence type="ECO:0000313" key="2">
    <source>
        <dbReference type="Proteomes" id="UP000622166"/>
    </source>
</evidence>
<keyword evidence="2" id="KW-1185">Reference proteome</keyword>
<protein>
    <submittedName>
        <fullName evidence="1">Uncharacterized protein</fullName>
    </submittedName>
</protein>
<accession>A0A918QE63</accession>
<dbReference type="EMBL" id="BMVW01000026">
    <property type="protein sequence ID" value="GGZ41443.1"/>
    <property type="molecule type" value="Genomic_DNA"/>
</dbReference>
<proteinExistence type="predicted"/>
<name>A0A918QE63_9ACTN</name>
<gene>
    <name evidence="1" type="ORF">GCM10010365_72690</name>
</gene>
<comment type="caution">
    <text evidence="1">The sequence shown here is derived from an EMBL/GenBank/DDBJ whole genome shotgun (WGS) entry which is preliminary data.</text>
</comment>
<dbReference type="AlphaFoldDB" id="A0A918QE63"/>
<organism evidence="1 2">
    <name type="scientific">Streptomyces poonensis</name>
    <dbReference type="NCBI Taxonomy" id="68255"/>
    <lineage>
        <taxon>Bacteria</taxon>
        <taxon>Bacillati</taxon>
        <taxon>Actinomycetota</taxon>
        <taxon>Actinomycetes</taxon>
        <taxon>Kitasatosporales</taxon>
        <taxon>Streptomycetaceae</taxon>
        <taxon>Streptomyces</taxon>
    </lineage>
</organism>